<dbReference type="HOGENOM" id="CLU_007795_2_0_2"/>
<keyword evidence="3" id="KW-0489">Methyltransferase</keyword>
<dbReference type="REBASE" id="58694">
    <property type="entry name" value="M.MfoSMSORF2427P"/>
</dbReference>
<sequence length="995" mass="110554">MTSPPYPKRLIEVDLPIKKISVHARREKAIRHGHISTLHIWWARRPLAACRAVICAALWPDPADQLCPESFKAEAKKQMMQFWNQADTESRIINHPLELRTALLDFIADFANWDNSTDMRYLNTARALTQSAHEALGGKPGSRPLVVDPFAGGGSIPLEALRTGADAYASDLNPVAVLLNKVLLEYIPKYGELLPDEVAKWGKWMKVEAEKELAEYYPKDPGGATPIAYLWARTITCEGPGCGVEVPLIRSLWLAKKSNRSVALQLIPNPVEKRVDIEIIRDAKAAEVKSGTVKRGSATCPCCGYTTPVASVRKQLKARHGGTEDARMFCVVTTKTSEQGRFYRLPTQRDLDVVRRAKEELERRKKAWTGELSLVPSESTTHYHTFVNRGSIYGMNTWDNYFTSRQLLSLSYLVNLVNKVRNKSISTGNKGVEIPLQTCLAFIVDKLADKSSSLCRWKSSAEYMAGNTFSRQALPMVFDFCETNLFGDVTGDINSEVVWLEKMLRHGCSSLDHQGHVELASATSHPLPSDSVQGFVTDPPYYYSVQYADLSDFFYVWLHRSLGALYPELFTTQFTPKNDEIIVQSPGHEFAAEGKNKKFYESRMHVAMEEGRRILAPNGIGVIVFANTSTSGWETMLQSLVESGWVIVGSWPIDTEMAQRILAQNRSVLASSIHLVCRPRETPDGSVRSDDVGDWRDVLHELPIRIHEWMPRLAAEGVVGADAIFACLGPALEIYSRYSRVEKPNGEQVLLHEYLEKVWETVAREALTVIFKDVDTSGFEEDARLTAMWLWTLFANSGEINGVAASEQDDDDTVDEDEKSTGKKSGAKSGFILDYDTARKIAQGLGAHPDEMKTLVDVKGDTARLLPVSERAQFLFGKQGVTKIPIVAKRKGKQLTLGESTGDGADDAVISAKASMEGDFDLVLGKTVLDSVHQSMLLFGAGRSDALKTFLVDNGAGKDPRFWRLAQALSALYPKSCEEKRWVDGVLARKKGLGL</sequence>
<dbReference type="KEGG" id="mfo:Metfor_2427"/>
<dbReference type="GeneID" id="14309819"/>
<dbReference type="InterPro" id="IPR009537">
    <property type="entry name" value="DUF1156"/>
</dbReference>
<protein>
    <submittedName>
        <fullName evidence="3">Adenine-specific DNA methylase containing a Zn-ribbon</fullName>
    </submittedName>
</protein>
<keyword evidence="3" id="KW-0808">Transferase</keyword>
<dbReference type="InterPro" id="IPR029063">
    <property type="entry name" value="SAM-dependent_MTases_sf"/>
</dbReference>
<evidence type="ECO:0000313" key="3">
    <source>
        <dbReference type="EMBL" id="AGB03427.1"/>
    </source>
</evidence>
<dbReference type="GO" id="GO:0032259">
    <property type="term" value="P:methylation"/>
    <property type="evidence" value="ECO:0007669"/>
    <property type="project" value="UniProtKB-KW"/>
</dbReference>
<evidence type="ECO:0000256" key="1">
    <source>
        <dbReference type="SAM" id="MobiDB-lite"/>
    </source>
</evidence>
<dbReference type="Gene3D" id="3.40.50.150">
    <property type="entry name" value="Vaccinia Virus protein VP39"/>
    <property type="match status" value="2"/>
</dbReference>
<dbReference type="Proteomes" id="UP000010824">
    <property type="component" value="Chromosome"/>
</dbReference>
<dbReference type="EMBL" id="CP003167">
    <property type="protein sequence ID" value="AGB03427.1"/>
    <property type="molecule type" value="Genomic_DNA"/>
</dbReference>
<evidence type="ECO:0000259" key="2">
    <source>
        <dbReference type="Pfam" id="PF06634"/>
    </source>
</evidence>
<dbReference type="SUPFAM" id="SSF53335">
    <property type="entry name" value="S-adenosyl-L-methionine-dependent methyltransferases"/>
    <property type="match status" value="2"/>
</dbReference>
<keyword evidence="4" id="KW-1185">Reference proteome</keyword>
<dbReference type="AlphaFoldDB" id="L0HFA7"/>
<dbReference type="RefSeq" id="WP_015286389.1">
    <property type="nucleotide sequence ID" value="NC_019943.1"/>
</dbReference>
<accession>L0HFA7</accession>
<name>L0HFA7_METFS</name>
<feature type="domain" description="DUF1156" evidence="2">
    <location>
        <begin position="15"/>
        <end position="77"/>
    </location>
</feature>
<evidence type="ECO:0000313" key="4">
    <source>
        <dbReference type="Proteomes" id="UP000010824"/>
    </source>
</evidence>
<organism evidence="3 4">
    <name type="scientific">Methanoregula formicica (strain DSM 22288 / NBRC 105244 / SMSP)</name>
    <dbReference type="NCBI Taxonomy" id="593750"/>
    <lineage>
        <taxon>Archaea</taxon>
        <taxon>Methanobacteriati</taxon>
        <taxon>Methanobacteriota</taxon>
        <taxon>Stenosarchaea group</taxon>
        <taxon>Methanomicrobia</taxon>
        <taxon>Methanomicrobiales</taxon>
        <taxon>Methanoregulaceae</taxon>
        <taxon>Methanoregula</taxon>
    </lineage>
</organism>
<dbReference type="GO" id="GO:0008168">
    <property type="term" value="F:methyltransferase activity"/>
    <property type="evidence" value="ECO:0007669"/>
    <property type="project" value="UniProtKB-KW"/>
</dbReference>
<dbReference type="OrthoDB" id="93530at2157"/>
<dbReference type="InParanoid" id="L0HFA7"/>
<reference evidence="4" key="1">
    <citation type="submission" date="2011-12" db="EMBL/GenBank/DDBJ databases">
        <title>Complete sequence of Methanoregula formicicum SMSP.</title>
        <authorList>
            <person name="Lucas S."/>
            <person name="Han J."/>
            <person name="Lapidus A."/>
            <person name="Cheng J.-F."/>
            <person name="Goodwin L."/>
            <person name="Pitluck S."/>
            <person name="Peters L."/>
            <person name="Ovchinnikova G."/>
            <person name="Teshima H."/>
            <person name="Detter J.C."/>
            <person name="Han C."/>
            <person name="Tapia R."/>
            <person name="Land M."/>
            <person name="Hauser L."/>
            <person name="Kyrpides N."/>
            <person name="Ivanova N."/>
            <person name="Pagani I."/>
            <person name="Imachi H."/>
            <person name="Tamaki H."/>
            <person name="Sekiguchi Y."/>
            <person name="Kamagata Y."/>
            <person name="Cadillo-Quiroz H."/>
            <person name="Zinder S."/>
            <person name="Liu W.-T."/>
            <person name="Woyke T."/>
        </authorList>
    </citation>
    <scope>NUCLEOTIDE SEQUENCE [LARGE SCALE GENOMIC DNA]</scope>
    <source>
        <strain evidence="4">DSM 22288 / NBRC 105244 / SMSP</strain>
    </source>
</reference>
<proteinExistence type="predicted"/>
<feature type="compositionally biased region" description="Acidic residues" evidence="1">
    <location>
        <begin position="807"/>
        <end position="818"/>
    </location>
</feature>
<dbReference type="STRING" id="593750.Metfor_2427"/>
<dbReference type="eggNOG" id="arCOG00889">
    <property type="taxonomic scope" value="Archaea"/>
</dbReference>
<feature type="region of interest" description="Disordered" evidence="1">
    <location>
        <begin position="804"/>
        <end position="826"/>
    </location>
</feature>
<reference evidence="3 4" key="2">
    <citation type="journal article" date="2014" name="Genome Announc.">
        <title>Complete Genome Sequence of Methanoregula formicica SMSPT, a Mesophilic Hydrogenotrophic Methanogen Isolated from a Methanogenic Upflow Anaerobic Sludge Blanket Reactor.</title>
        <authorList>
            <person name="Yamamoto K."/>
            <person name="Tamaki H."/>
            <person name="Cadillo-Quiroz H."/>
            <person name="Imachi H."/>
            <person name="Kyrpides N."/>
            <person name="Woyke T."/>
            <person name="Goodwin L."/>
            <person name="Zinder S.H."/>
            <person name="Kamagata Y."/>
            <person name="Liu W.T."/>
        </authorList>
    </citation>
    <scope>NUCLEOTIDE SEQUENCE [LARGE SCALE GENOMIC DNA]</scope>
    <source>
        <strain evidence="4">DSM 22288 / NBRC 105244 / SMSP</strain>
    </source>
</reference>
<gene>
    <name evidence="3" type="ordered locus">Metfor_2427</name>
</gene>
<dbReference type="Pfam" id="PF06634">
    <property type="entry name" value="DUF1156"/>
    <property type="match status" value="1"/>
</dbReference>